<reference evidence="7" key="1">
    <citation type="submission" date="2019-02" db="EMBL/GenBank/DDBJ databases">
        <authorList>
            <person name="Gruber-Vodicka R. H."/>
            <person name="Seah K. B. B."/>
        </authorList>
    </citation>
    <scope>NUCLEOTIDE SEQUENCE</scope>
    <source>
        <strain evidence="8">BECK_BZ106</strain>
        <strain evidence="7">BECK_BZ15</strain>
    </source>
</reference>
<evidence type="ECO:0000313" key="8">
    <source>
        <dbReference type="EMBL" id="VFJ53603.1"/>
    </source>
</evidence>
<keyword evidence="5 6" id="KW-0472">Membrane</keyword>
<evidence type="ECO:0000256" key="3">
    <source>
        <dbReference type="ARBA" id="ARBA00022692"/>
    </source>
</evidence>
<name>A0A450S8H4_9GAMM</name>
<gene>
    <name evidence="6" type="primary">lptC</name>
    <name evidence="7" type="ORF">BECKFW1821A_GA0114235_101914</name>
    <name evidence="8" type="ORF">BECKFW1821B_GA0114236_101539</name>
</gene>
<dbReference type="GO" id="GO:0043165">
    <property type="term" value="P:Gram-negative-bacterium-type cell outer membrane assembly"/>
    <property type="evidence" value="ECO:0007669"/>
    <property type="project" value="UniProtKB-UniRule"/>
</dbReference>
<dbReference type="Gene3D" id="2.60.450.10">
    <property type="entry name" value="Lipopolysaccharide (LPS) transport protein A like domain"/>
    <property type="match status" value="1"/>
</dbReference>
<dbReference type="PANTHER" id="PTHR37481:SF1">
    <property type="entry name" value="LIPOPOLYSACCHARIDE EXPORT SYSTEM PROTEIN LPTC"/>
    <property type="match status" value="1"/>
</dbReference>
<dbReference type="InterPro" id="IPR026265">
    <property type="entry name" value="LptC"/>
</dbReference>
<dbReference type="EMBL" id="CAADFD010000015">
    <property type="protein sequence ID" value="VFJ53603.1"/>
    <property type="molecule type" value="Genomic_DNA"/>
</dbReference>
<dbReference type="GO" id="GO:0017089">
    <property type="term" value="F:glycolipid transfer activity"/>
    <property type="evidence" value="ECO:0007669"/>
    <property type="project" value="TreeGrafter"/>
</dbReference>
<keyword evidence="2 6" id="KW-0997">Cell inner membrane</keyword>
<dbReference type="EMBL" id="CAADEW010000019">
    <property type="protein sequence ID" value="VFJ48196.1"/>
    <property type="molecule type" value="Genomic_DNA"/>
</dbReference>
<keyword evidence="4 6" id="KW-1133">Transmembrane helix</keyword>
<dbReference type="InterPro" id="IPR052363">
    <property type="entry name" value="LPS_export_LptC"/>
</dbReference>
<evidence type="ECO:0000256" key="5">
    <source>
        <dbReference type="ARBA" id="ARBA00023136"/>
    </source>
</evidence>
<keyword evidence="3 6" id="KW-0812">Transmembrane</keyword>
<evidence type="ECO:0000256" key="1">
    <source>
        <dbReference type="ARBA" id="ARBA00022475"/>
    </source>
</evidence>
<evidence type="ECO:0000256" key="2">
    <source>
        <dbReference type="ARBA" id="ARBA00022519"/>
    </source>
</evidence>
<evidence type="ECO:0000256" key="6">
    <source>
        <dbReference type="HAMAP-Rule" id="MF_01915"/>
    </source>
</evidence>
<dbReference type="HAMAP" id="MF_01915">
    <property type="entry name" value="LPS_assembly_LptC"/>
    <property type="match status" value="1"/>
</dbReference>
<dbReference type="PANTHER" id="PTHR37481">
    <property type="entry name" value="LIPOPOLYSACCHARIDE EXPORT SYSTEM PROTEIN LPTC"/>
    <property type="match status" value="1"/>
</dbReference>
<dbReference type="Pfam" id="PF06835">
    <property type="entry name" value="LptC"/>
    <property type="match status" value="1"/>
</dbReference>
<comment type="subcellular location">
    <subcellularLocation>
        <location evidence="6">Cell inner membrane</location>
        <topology evidence="6">Single-pass membrane protein</topology>
    </subcellularLocation>
</comment>
<organism evidence="7">
    <name type="scientific">Candidatus Kentrum sp. FW</name>
    <dbReference type="NCBI Taxonomy" id="2126338"/>
    <lineage>
        <taxon>Bacteria</taxon>
        <taxon>Pseudomonadati</taxon>
        <taxon>Pseudomonadota</taxon>
        <taxon>Gammaproteobacteria</taxon>
        <taxon>Candidatus Kentrum</taxon>
    </lineage>
</organism>
<proteinExistence type="inferred from homology"/>
<comment type="similarity">
    <text evidence="6">Belongs to the LptC family.</text>
</comment>
<keyword evidence="1 6" id="KW-1003">Cell membrane</keyword>
<evidence type="ECO:0000313" key="7">
    <source>
        <dbReference type="EMBL" id="VFJ48196.1"/>
    </source>
</evidence>
<dbReference type="NCBIfam" id="TIGR04409">
    <property type="entry name" value="LptC_YrbK"/>
    <property type="match status" value="1"/>
</dbReference>
<accession>A0A450S8H4</accession>
<protein>
    <recommendedName>
        <fullName evidence="6">Lipopolysaccharide export system protein LptC</fullName>
    </recommendedName>
</protein>
<dbReference type="GO" id="GO:0005886">
    <property type="term" value="C:plasma membrane"/>
    <property type="evidence" value="ECO:0007669"/>
    <property type="project" value="UniProtKB-SubCell"/>
</dbReference>
<dbReference type="AlphaFoldDB" id="A0A450S8H4"/>
<evidence type="ECO:0000256" key="4">
    <source>
        <dbReference type="ARBA" id="ARBA00022989"/>
    </source>
</evidence>
<dbReference type="GO" id="GO:0030288">
    <property type="term" value="C:outer membrane-bounded periplasmic space"/>
    <property type="evidence" value="ECO:0007669"/>
    <property type="project" value="TreeGrafter"/>
</dbReference>
<comment type="function">
    <text evidence="6">Involved in the assembly of lipopolysaccharide (LPS). Required for the translocation of LPS from the inner membrane to the outer membrane. Facilitates the transfer of LPS from the inner membrane to the periplasmic protein LptA. Could be a docking site for LptA.</text>
</comment>
<sequence>MIKRWLLPLSLLVLLLGSYWFLEQLAVDTAEQEGGVRKEEPDYSIDNFTATAMDKAGRPRYRLEAERMVHYPFIDTSELKKPYLMFFGGEAYGRDKPEKILLDREKLPSADAAWHVKSEQGRILEQGKIILLLGKVHLWKNNDAGAMELDIHTRDLRILPDLNYGETDEAIIIRTASSETRSVGMRTHIRPGRIELLSLVETTYEKALHQ</sequence>
<dbReference type="InterPro" id="IPR010664">
    <property type="entry name" value="LipoPS_assembly_LptC-rel"/>
</dbReference>
<comment type="subunit">
    <text evidence="6">Component of the lipopolysaccharide transport and assembly complex. Interacts with LptA and the LptBFG transporter complex.</text>
</comment>
<dbReference type="GO" id="GO:0015221">
    <property type="term" value="F:lipopolysaccharide transmembrane transporter activity"/>
    <property type="evidence" value="ECO:0007669"/>
    <property type="project" value="InterPro"/>
</dbReference>